<keyword evidence="2" id="KW-1185">Reference proteome</keyword>
<name>A0ABN5XAF4_9GAMM</name>
<proteinExistence type="predicted"/>
<sequence>MSNGKLCGTLAIILSFGMACLYLPGSPAALSVAEWTILPVGRRWASCCICMRCAPTGASIATVT</sequence>
<reference evidence="2" key="1">
    <citation type="journal article" date="2019" name="Microbiol. Resour. Announc.">
        <title>Complete Genome Sequence of Halomonas olivaria, a Moderately Halophilic Bacterium Isolated from Olive Processing Effluents, Obtained by Nanopore Sequencing.</title>
        <authorList>
            <person name="Nagata S."/>
            <person name="Ii K.M."/>
            <person name="Tsukimi T."/>
            <person name="Miura M.C."/>
            <person name="Galipon J."/>
            <person name="Arakawa K."/>
        </authorList>
    </citation>
    <scope>NUCLEOTIDE SEQUENCE [LARGE SCALE GENOMIC DNA]</scope>
    <source>
        <strain evidence="2">TYRC17</strain>
    </source>
</reference>
<organism evidence="1 2">
    <name type="scientific">Vreelandella olivaria</name>
    <dbReference type="NCBI Taxonomy" id="390919"/>
    <lineage>
        <taxon>Bacteria</taxon>
        <taxon>Pseudomonadati</taxon>
        <taxon>Pseudomonadota</taxon>
        <taxon>Gammaproteobacteria</taxon>
        <taxon>Oceanospirillales</taxon>
        <taxon>Halomonadaceae</taxon>
        <taxon>Vreelandella</taxon>
    </lineage>
</organism>
<dbReference type="EMBL" id="AP019416">
    <property type="protein sequence ID" value="BBI53870.1"/>
    <property type="molecule type" value="Genomic_DNA"/>
</dbReference>
<protein>
    <submittedName>
        <fullName evidence="1">Uncharacterized protein</fullName>
    </submittedName>
</protein>
<gene>
    <name evidence="1" type="ORF">HORIV_62910</name>
</gene>
<evidence type="ECO:0000313" key="1">
    <source>
        <dbReference type="EMBL" id="BBI53870.1"/>
    </source>
</evidence>
<dbReference type="PROSITE" id="PS51257">
    <property type="entry name" value="PROKAR_LIPOPROTEIN"/>
    <property type="match status" value="1"/>
</dbReference>
<evidence type="ECO:0000313" key="2">
    <source>
        <dbReference type="Proteomes" id="UP000289555"/>
    </source>
</evidence>
<accession>A0ABN5XAF4</accession>
<dbReference type="Proteomes" id="UP000289555">
    <property type="component" value="Chromosome"/>
</dbReference>